<evidence type="ECO:0000256" key="6">
    <source>
        <dbReference type="ARBA" id="ARBA00023145"/>
    </source>
</evidence>
<proteinExistence type="inferred from homology"/>
<evidence type="ECO:0000256" key="7">
    <source>
        <dbReference type="ARBA" id="ARBA00023157"/>
    </source>
</evidence>
<evidence type="ECO:0000313" key="12">
    <source>
        <dbReference type="Proteomes" id="UP001499930"/>
    </source>
</evidence>
<feature type="domain" description="Peptidase S1A alpha-lytic prodomain" evidence="10">
    <location>
        <begin position="129"/>
        <end position="183"/>
    </location>
</feature>
<dbReference type="InterPro" id="IPR043504">
    <property type="entry name" value="Peptidase_S1_PA_chymotrypsin"/>
</dbReference>
<reference evidence="11 12" key="1">
    <citation type="journal article" date="2019" name="Int. J. Syst. Evol. Microbiol.">
        <title>The Global Catalogue of Microorganisms (GCM) 10K type strain sequencing project: providing services to taxonomists for standard genome sequencing and annotation.</title>
        <authorList>
            <consortium name="The Broad Institute Genomics Platform"/>
            <consortium name="The Broad Institute Genome Sequencing Center for Infectious Disease"/>
            <person name="Wu L."/>
            <person name="Ma J."/>
        </authorList>
    </citation>
    <scope>NUCLEOTIDE SEQUENCE [LARGE SCALE GENOMIC DNA]</scope>
    <source>
        <strain evidence="11 12">JCM 3106</strain>
    </source>
</reference>
<dbReference type="Gene3D" id="2.40.10.10">
    <property type="entry name" value="Trypsin-like serine proteases"/>
    <property type="match status" value="2"/>
</dbReference>
<name>A0ABN3XXT5_9ACTN</name>
<keyword evidence="7" id="KW-1015">Disulfide bond</keyword>
<feature type="chain" id="PRO_5046848246" description="Serine protease" evidence="8">
    <location>
        <begin position="28"/>
        <end position="510"/>
    </location>
</feature>
<keyword evidence="3 8" id="KW-0732">Signal</keyword>
<dbReference type="PRINTS" id="PR00861">
    <property type="entry name" value="ALYTICPTASE"/>
</dbReference>
<dbReference type="RefSeq" id="WP_344894983.1">
    <property type="nucleotide sequence ID" value="NZ_BAAAWD010000007.1"/>
</dbReference>
<organism evidence="11 12">
    <name type="scientific">Streptosporangium longisporum</name>
    <dbReference type="NCBI Taxonomy" id="46187"/>
    <lineage>
        <taxon>Bacteria</taxon>
        <taxon>Bacillati</taxon>
        <taxon>Actinomycetota</taxon>
        <taxon>Actinomycetes</taxon>
        <taxon>Streptosporangiales</taxon>
        <taxon>Streptosporangiaceae</taxon>
        <taxon>Streptosporangium</taxon>
    </lineage>
</organism>
<dbReference type="Gene3D" id="2.60.120.380">
    <property type="match status" value="1"/>
</dbReference>
<evidence type="ECO:0000313" key="11">
    <source>
        <dbReference type="EMBL" id="GAA3007350.1"/>
    </source>
</evidence>
<dbReference type="InterPro" id="IPR004236">
    <property type="entry name" value="Pept_S1_alpha_lytic"/>
</dbReference>
<keyword evidence="12" id="KW-1185">Reference proteome</keyword>
<keyword evidence="4" id="KW-0378">Hydrolase</keyword>
<evidence type="ECO:0008006" key="13">
    <source>
        <dbReference type="Google" id="ProtNLM"/>
    </source>
</evidence>
<evidence type="ECO:0000256" key="4">
    <source>
        <dbReference type="ARBA" id="ARBA00022801"/>
    </source>
</evidence>
<dbReference type="Pfam" id="PF02983">
    <property type="entry name" value="Pro_Al_protease"/>
    <property type="match status" value="1"/>
</dbReference>
<accession>A0ABN3XXT5</accession>
<dbReference type="InterPro" id="IPR035070">
    <property type="entry name" value="Streptogrisin_prodomain"/>
</dbReference>
<dbReference type="CDD" id="cd21112">
    <property type="entry name" value="alphaLP-like"/>
    <property type="match status" value="1"/>
</dbReference>
<protein>
    <recommendedName>
        <fullName evidence="13">Serine protease</fullName>
    </recommendedName>
</protein>
<comment type="caution">
    <text evidence="11">The sequence shown here is derived from an EMBL/GenBank/DDBJ whole genome shotgun (WGS) entry which is preliminary data.</text>
</comment>
<dbReference type="Pfam" id="PF00089">
    <property type="entry name" value="Trypsin"/>
    <property type="match status" value="1"/>
</dbReference>
<dbReference type="InterPro" id="IPR001316">
    <property type="entry name" value="Pept_S1A_streptogrisin"/>
</dbReference>
<dbReference type="InterPro" id="IPR001254">
    <property type="entry name" value="Trypsin_dom"/>
</dbReference>
<dbReference type="Proteomes" id="UP001499930">
    <property type="component" value="Unassembled WGS sequence"/>
</dbReference>
<feature type="signal peptide" evidence="8">
    <location>
        <begin position="1"/>
        <end position="27"/>
    </location>
</feature>
<dbReference type="EMBL" id="BAAAWD010000007">
    <property type="protein sequence ID" value="GAA3007350.1"/>
    <property type="molecule type" value="Genomic_DNA"/>
</dbReference>
<evidence type="ECO:0000259" key="10">
    <source>
        <dbReference type="Pfam" id="PF02983"/>
    </source>
</evidence>
<sequence>MSRRHIVTAGCVLAMSALTLTAVPAVGADGRVAGTPPIPAAVKAVKPPPGLVDALRRDLDLTRAEAEARLVNEARLIPVAEQMSRRLGARFGGAWLRTKTASTLVVASTKATDIPQIVAAGAQAEVVPRSLTELSAIKAKLDVTLPPKPAVSSVRYVDVKRNKVVVLTSEPRAAENFVQASDVEQNAVVVLPSSEAPLPLYDLIGGTAYYVGTASRCSVGFPVTKGAQTGFVTAGHCGNQGAATTGFNRLAQGVFQGSSFPGSDYAWVAVNNNWAATAGVDNGQGGIVPVAGARIAIEGASVCRSGSTTEWHCGVIQQRDASVTYPQGAVLELTRTSVCAEPGDSGGSFIAIDQAQGVTSGGSGDCASGGTTYFQPITEILTTYGLTLKTTGAAGGGTPPPAPPVVTACTGYASTPTGTLGVRQSAYLPRNAYYPARVRGVHSGCVDGPNGADFDLYLQKWSGSAWQVVASSDGPGPDERLAYTGTPGFYRYRVVSATGSGAYTAGFTAP</sequence>
<dbReference type="SUPFAM" id="SSF50494">
    <property type="entry name" value="Trypsin-like serine proteases"/>
    <property type="match status" value="1"/>
</dbReference>
<keyword evidence="5" id="KW-0720">Serine protease</keyword>
<gene>
    <name evidence="11" type="ORF">GCM10017559_31830</name>
</gene>
<dbReference type="InterPro" id="IPR009003">
    <property type="entry name" value="Peptidase_S1_PA"/>
</dbReference>
<evidence type="ECO:0000256" key="2">
    <source>
        <dbReference type="ARBA" id="ARBA00022670"/>
    </source>
</evidence>
<evidence type="ECO:0000256" key="1">
    <source>
        <dbReference type="ARBA" id="ARBA00007664"/>
    </source>
</evidence>
<keyword evidence="2" id="KW-0645">Protease</keyword>
<evidence type="ECO:0000256" key="5">
    <source>
        <dbReference type="ARBA" id="ARBA00022825"/>
    </source>
</evidence>
<comment type="similarity">
    <text evidence="1">Belongs to the peptidase S1 family.</text>
</comment>
<dbReference type="Gene3D" id="3.30.300.50">
    <property type="match status" value="2"/>
</dbReference>
<feature type="domain" description="Peptidase S1" evidence="9">
    <location>
        <begin position="230"/>
        <end position="380"/>
    </location>
</feature>
<evidence type="ECO:0000256" key="8">
    <source>
        <dbReference type="SAM" id="SignalP"/>
    </source>
</evidence>
<evidence type="ECO:0000256" key="3">
    <source>
        <dbReference type="ARBA" id="ARBA00022729"/>
    </source>
</evidence>
<evidence type="ECO:0000259" key="9">
    <source>
        <dbReference type="Pfam" id="PF00089"/>
    </source>
</evidence>
<keyword evidence="6" id="KW-0865">Zymogen</keyword>